<protein>
    <submittedName>
        <fullName evidence="7">RNA polymerase sigma-70 factor</fullName>
    </submittedName>
</protein>
<dbReference type="RefSeq" id="WP_134776244.1">
    <property type="nucleotide sequence ID" value="NZ_JAYLLN010000002.1"/>
</dbReference>
<keyword evidence="8" id="KW-1185">Reference proteome</keyword>
<comment type="similarity">
    <text evidence="1">Belongs to the sigma-70 factor family. ECF subfamily.</text>
</comment>
<dbReference type="SUPFAM" id="SSF88946">
    <property type="entry name" value="Sigma2 domain of RNA polymerase sigma factors"/>
    <property type="match status" value="1"/>
</dbReference>
<feature type="domain" description="RNA polymerase sigma-70 region 2" evidence="5">
    <location>
        <begin position="29"/>
        <end position="93"/>
    </location>
</feature>
<dbReference type="InterPro" id="IPR014284">
    <property type="entry name" value="RNA_pol_sigma-70_dom"/>
</dbReference>
<dbReference type="InterPro" id="IPR036388">
    <property type="entry name" value="WH-like_DNA-bd_sf"/>
</dbReference>
<dbReference type="InterPro" id="IPR013249">
    <property type="entry name" value="RNA_pol_sigma70_r4_t2"/>
</dbReference>
<comment type="caution">
    <text evidence="7">The sequence shown here is derived from an EMBL/GenBank/DDBJ whole genome shotgun (WGS) entry which is preliminary data.</text>
</comment>
<proteinExistence type="inferred from homology"/>
<dbReference type="NCBIfam" id="TIGR02937">
    <property type="entry name" value="sigma70-ECF"/>
    <property type="match status" value="1"/>
</dbReference>
<organism evidence="7 8">
    <name type="scientific">Sphingobacterium tenebrionis</name>
    <dbReference type="NCBI Taxonomy" id="3111775"/>
    <lineage>
        <taxon>Bacteria</taxon>
        <taxon>Pseudomonadati</taxon>
        <taxon>Bacteroidota</taxon>
        <taxon>Sphingobacteriia</taxon>
        <taxon>Sphingobacteriales</taxon>
        <taxon>Sphingobacteriaceae</taxon>
        <taxon>Sphingobacterium</taxon>
    </lineage>
</organism>
<keyword evidence="2" id="KW-0805">Transcription regulation</keyword>
<evidence type="ECO:0000313" key="8">
    <source>
        <dbReference type="Proteomes" id="UP001363035"/>
    </source>
</evidence>
<evidence type="ECO:0000256" key="3">
    <source>
        <dbReference type="ARBA" id="ARBA00023082"/>
    </source>
</evidence>
<evidence type="ECO:0000259" key="5">
    <source>
        <dbReference type="Pfam" id="PF04542"/>
    </source>
</evidence>
<evidence type="ECO:0000256" key="1">
    <source>
        <dbReference type="ARBA" id="ARBA00010641"/>
    </source>
</evidence>
<dbReference type="InterPro" id="IPR013325">
    <property type="entry name" value="RNA_pol_sigma_r2"/>
</dbReference>
<dbReference type="EMBL" id="JAYLLN010000002">
    <property type="protein sequence ID" value="MEI5983657.1"/>
    <property type="molecule type" value="Genomic_DNA"/>
</dbReference>
<gene>
    <name evidence="7" type="ORF">VJ786_01945</name>
</gene>
<dbReference type="InterPro" id="IPR013324">
    <property type="entry name" value="RNA_pol_sigma_r3/r4-like"/>
</dbReference>
<dbReference type="NCBIfam" id="TIGR02985">
    <property type="entry name" value="Sig70_bacteroi1"/>
    <property type="match status" value="1"/>
</dbReference>
<dbReference type="Pfam" id="PF04542">
    <property type="entry name" value="Sigma70_r2"/>
    <property type="match status" value="1"/>
</dbReference>
<dbReference type="Gene3D" id="1.10.1740.10">
    <property type="match status" value="1"/>
</dbReference>
<dbReference type="CDD" id="cd06171">
    <property type="entry name" value="Sigma70_r4"/>
    <property type="match status" value="1"/>
</dbReference>
<dbReference type="InterPro" id="IPR014327">
    <property type="entry name" value="RNA_pol_sigma70_bacteroid"/>
</dbReference>
<evidence type="ECO:0000256" key="4">
    <source>
        <dbReference type="ARBA" id="ARBA00023163"/>
    </source>
</evidence>
<dbReference type="PANTHER" id="PTHR43133:SF46">
    <property type="entry name" value="RNA POLYMERASE SIGMA-70 FACTOR ECF SUBFAMILY"/>
    <property type="match status" value="1"/>
</dbReference>
<dbReference type="SUPFAM" id="SSF88659">
    <property type="entry name" value="Sigma3 and sigma4 domains of RNA polymerase sigma factors"/>
    <property type="match status" value="1"/>
</dbReference>
<dbReference type="Proteomes" id="UP001363035">
    <property type="component" value="Unassembled WGS sequence"/>
</dbReference>
<evidence type="ECO:0000313" key="7">
    <source>
        <dbReference type="EMBL" id="MEI5983657.1"/>
    </source>
</evidence>
<dbReference type="Pfam" id="PF08281">
    <property type="entry name" value="Sigma70_r4_2"/>
    <property type="match status" value="1"/>
</dbReference>
<dbReference type="Gene3D" id="1.10.10.10">
    <property type="entry name" value="Winged helix-like DNA-binding domain superfamily/Winged helix DNA-binding domain"/>
    <property type="match status" value="1"/>
</dbReference>
<accession>A0ABU8I1Q1</accession>
<keyword evidence="4" id="KW-0804">Transcription</keyword>
<name>A0ABU8I1Q1_9SPHI</name>
<keyword evidence="3" id="KW-0731">Sigma factor</keyword>
<dbReference type="PANTHER" id="PTHR43133">
    <property type="entry name" value="RNA POLYMERASE ECF-TYPE SIGMA FACTO"/>
    <property type="match status" value="1"/>
</dbReference>
<evidence type="ECO:0000256" key="2">
    <source>
        <dbReference type="ARBA" id="ARBA00023015"/>
    </source>
</evidence>
<sequence length="183" mass="20996">MEPKGGEIDWVVEKSKIAIAKDATAFKLLFNHFYAPLLGFSLSITGNKEISEDIMADFMVKLWTQPEKLLKINHLKTYLYTSVKNLSLNALEKIKVRHNHLNSLNPEPRDLINPEREFLIKELKNQIEQAIAQLPPKSKMALILIRDNDCSYKEAADIMEVSIKTIDRHLQIAMGKIKENLNL</sequence>
<dbReference type="InterPro" id="IPR039425">
    <property type="entry name" value="RNA_pol_sigma-70-like"/>
</dbReference>
<evidence type="ECO:0000259" key="6">
    <source>
        <dbReference type="Pfam" id="PF08281"/>
    </source>
</evidence>
<dbReference type="InterPro" id="IPR007627">
    <property type="entry name" value="RNA_pol_sigma70_r2"/>
</dbReference>
<feature type="domain" description="RNA polymerase sigma factor 70 region 4 type 2" evidence="6">
    <location>
        <begin position="125"/>
        <end position="174"/>
    </location>
</feature>
<reference evidence="7 8" key="1">
    <citation type="submission" date="2024-01" db="EMBL/GenBank/DDBJ databases">
        <title>Sphingobacterium tenebrionis sp. nov., a novel endophyte isolated from tenebrio molitor intestines.</title>
        <authorList>
            <person name="Zhang C."/>
        </authorList>
    </citation>
    <scope>NUCLEOTIDE SEQUENCE [LARGE SCALE GENOMIC DNA]</scope>
    <source>
        <strain evidence="7 8">PU5-4</strain>
    </source>
</reference>